<sequence>MDRARGGLLDTTVRLLTRRNSVYVAFILTGALVGERVVDYGINKLWESSNVGKSFEEIPSLGKKVAEEG</sequence>
<name>A0ABP0TQF5_9BRYO</name>
<evidence type="ECO:0000256" key="5">
    <source>
        <dbReference type="ARBA" id="ARBA00022692"/>
    </source>
</evidence>
<evidence type="ECO:0000256" key="1">
    <source>
        <dbReference type="ARBA" id="ARBA00004434"/>
    </source>
</evidence>
<evidence type="ECO:0000313" key="12">
    <source>
        <dbReference type="EMBL" id="CAK9202444.1"/>
    </source>
</evidence>
<keyword evidence="9 11" id="KW-0496">Mitochondrion</keyword>
<dbReference type="PANTHER" id="PTHR12980:SF0">
    <property type="entry name" value="CYTOCHROME B-C1 COMPLEX SUBUNIT 9"/>
    <property type="match status" value="1"/>
</dbReference>
<keyword evidence="5" id="KW-0812">Transmembrane</keyword>
<evidence type="ECO:0000256" key="2">
    <source>
        <dbReference type="ARBA" id="ARBA00007856"/>
    </source>
</evidence>
<comment type="subunit">
    <text evidence="11">Component of the ubiquinol-cytochrome c oxidoreductase (cytochrome b-c1 complex, complex III, CIII), a multisubunit enzyme composed of 3 respiratory subunits cytochrome b, cytochrome c1 and Rieske protein, 2 core protein subunits, and additional low-molecular weight protein subunits.</text>
</comment>
<keyword evidence="6 11" id="KW-0999">Mitochondrion inner membrane</keyword>
<keyword evidence="8" id="KW-1133">Transmembrane helix</keyword>
<evidence type="ECO:0000256" key="8">
    <source>
        <dbReference type="ARBA" id="ARBA00022989"/>
    </source>
</evidence>
<dbReference type="EMBL" id="OZ019905">
    <property type="protein sequence ID" value="CAK9202444.1"/>
    <property type="molecule type" value="Genomic_DNA"/>
</dbReference>
<evidence type="ECO:0000256" key="7">
    <source>
        <dbReference type="ARBA" id="ARBA00022982"/>
    </source>
</evidence>
<comment type="subcellular location">
    <subcellularLocation>
        <location evidence="1 11">Mitochondrion inner membrane</location>
        <topology evidence="1 11">Single-pass membrane protein</topology>
    </subcellularLocation>
</comment>
<organism evidence="12 13">
    <name type="scientific">Sphagnum troendelagicum</name>
    <dbReference type="NCBI Taxonomy" id="128251"/>
    <lineage>
        <taxon>Eukaryota</taxon>
        <taxon>Viridiplantae</taxon>
        <taxon>Streptophyta</taxon>
        <taxon>Embryophyta</taxon>
        <taxon>Bryophyta</taxon>
        <taxon>Sphagnophytina</taxon>
        <taxon>Sphagnopsida</taxon>
        <taxon>Sphagnales</taxon>
        <taxon>Sphagnaceae</taxon>
        <taxon>Sphagnum</taxon>
    </lineage>
</organism>
<keyword evidence="7 11" id="KW-0249">Electron transport</keyword>
<dbReference type="InterPro" id="IPR008027">
    <property type="entry name" value="QCR9"/>
</dbReference>
<reference evidence="12" key="1">
    <citation type="submission" date="2024-02" db="EMBL/GenBank/DDBJ databases">
        <authorList>
            <consortium name="ELIXIR-Norway"/>
            <consortium name="Elixir Norway"/>
        </authorList>
    </citation>
    <scope>NUCLEOTIDE SEQUENCE</scope>
</reference>
<evidence type="ECO:0000256" key="6">
    <source>
        <dbReference type="ARBA" id="ARBA00022792"/>
    </source>
</evidence>
<dbReference type="SUPFAM" id="SSF81514">
    <property type="entry name" value="Subunit X (non-heme 7 kDa protein) of cytochrome bc1 complex (Ubiquinol-cytochrome c reductase)"/>
    <property type="match status" value="1"/>
</dbReference>
<dbReference type="InterPro" id="IPR036656">
    <property type="entry name" value="QCR9_sf"/>
</dbReference>
<evidence type="ECO:0000256" key="3">
    <source>
        <dbReference type="ARBA" id="ARBA00022448"/>
    </source>
</evidence>
<keyword evidence="13" id="KW-1185">Reference proteome</keyword>
<keyword evidence="10" id="KW-0472">Membrane</keyword>
<comment type="function">
    <text evidence="11">Component of the ubiquinol-cytochrome c oxidoreductase, a multisubunit transmembrane complex that is part of the mitochondrial electron transport chain which drives oxidative phosphorylation. The complex plays an important role in the uptake of multiple carbon sources present in different host niches.</text>
</comment>
<keyword evidence="3 11" id="KW-0813">Transport</keyword>
<evidence type="ECO:0000256" key="9">
    <source>
        <dbReference type="ARBA" id="ARBA00023128"/>
    </source>
</evidence>
<evidence type="ECO:0000256" key="10">
    <source>
        <dbReference type="ARBA" id="ARBA00023136"/>
    </source>
</evidence>
<dbReference type="Gene3D" id="1.20.5.260">
    <property type="entry name" value="Cytochrome b-c1 complex subunit 9"/>
    <property type="match status" value="1"/>
</dbReference>
<protein>
    <recommendedName>
        <fullName evidence="11">Complex III subunit 9</fullName>
    </recommendedName>
</protein>
<accession>A0ABP0TQF5</accession>
<dbReference type="Pfam" id="PF05365">
    <property type="entry name" value="UCR_UQCRX_QCR9"/>
    <property type="match status" value="1"/>
</dbReference>
<evidence type="ECO:0000256" key="4">
    <source>
        <dbReference type="ARBA" id="ARBA00022660"/>
    </source>
</evidence>
<proteinExistence type="inferred from homology"/>
<gene>
    <name evidence="12" type="ORF">CSSPTR1EN2_LOCUS6410</name>
</gene>
<dbReference type="PANTHER" id="PTHR12980">
    <property type="entry name" value="UBIQUINOL-CYTOCHROME C REDUCTASE COMPLEX, SUBUNIT X"/>
    <property type="match status" value="1"/>
</dbReference>
<keyword evidence="4 11" id="KW-0679">Respiratory chain</keyword>
<evidence type="ECO:0000313" key="13">
    <source>
        <dbReference type="Proteomes" id="UP001497512"/>
    </source>
</evidence>
<dbReference type="Proteomes" id="UP001497512">
    <property type="component" value="Chromosome 13"/>
</dbReference>
<evidence type="ECO:0000256" key="11">
    <source>
        <dbReference type="RuleBase" id="RU368056"/>
    </source>
</evidence>
<comment type="similarity">
    <text evidence="2 11">Belongs to the UQCR10/QCR9 family.</text>
</comment>